<dbReference type="PANTHER" id="PTHR48086:SF3">
    <property type="entry name" value="SODIUM_PROLINE SYMPORTER"/>
    <property type="match status" value="1"/>
</dbReference>
<feature type="transmembrane region" description="Helical" evidence="14">
    <location>
        <begin position="316"/>
        <end position="337"/>
    </location>
</feature>
<feature type="transmembrane region" description="Helical" evidence="14">
    <location>
        <begin position="397"/>
        <end position="417"/>
    </location>
</feature>
<keyword evidence="9 14" id="KW-0406">Ion transport</keyword>
<dbReference type="GO" id="GO:0005298">
    <property type="term" value="F:proline:sodium symporter activity"/>
    <property type="evidence" value="ECO:0007669"/>
    <property type="project" value="UniProtKB-UniRule"/>
</dbReference>
<evidence type="ECO:0000256" key="11">
    <source>
        <dbReference type="ARBA" id="ARBA00023201"/>
    </source>
</evidence>
<keyword evidence="10 14" id="KW-0472">Membrane</keyword>
<evidence type="ECO:0000256" key="14">
    <source>
        <dbReference type="RuleBase" id="RU366012"/>
    </source>
</evidence>
<dbReference type="CDD" id="cd11475">
    <property type="entry name" value="SLC5sbd_PutP"/>
    <property type="match status" value="1"/>
</dbReference>
<keyword evidence="6 14" id="KW-0769">Symport</keyword>
<keyword evidence="4 14" id="KW-1003">Cell membrane</keyword>
<dbReference type="InterPro" id="IPR050277">
    <property type="entry name" value="Sodium:Solute_Symporter"/>
</dbReference>
<dbReference type="InterPro" id="IPR038377">
    <property type="entry name" value="Na/Glc_symporter_sf"/>
</dbReference>
<evidence type="ECO:0000256" key="6">
    <source>
        <dbReference type="ARBA" id="ARBA00022847"/>
    </source>
</evidence>
<evidence type="ECO:0000256" key="8">
    <source>
        <dbReference type="ARBA" id="ARBA00023053"/>
    </source>
</evidence>
<dbReference type="Pfam" id="PF00474">
    <property type="entry name" value="SSF"/>
    <property type="match status" value="1"/>
</dbReference>
<keyword evidence="14" id="KW-0029">Amino-acid transport</keyword>
<evidence type="ECO:0000313" key="15">
    <source>
        <dbReference type="EMBL" id="SDO38647.1"/>
    </source>
</evidence>
<comment type="catalytic activity">
    <reaction evidence="12">
        <text>L-proline(in) + Na(+)(in) = L-proline(out) + Na(+)(out)</text>
        <dbReference type="Rhea" id="RHEA:28967"/>
        <dbReference type="ChEBI" id="CHEBI:29101"/>
        <dbReference type="ChEBI" id="CHEBI:60039"/>
    </reaction>
</comment>
<dbReference type="RefSeq" id="WP_090843794.1">
    <property type="nucleotide sequence ID" value="NZ_FNIL01000012.1"/>
</dbReference>
<evidence type="ECO:0000256" key="9">
    <source>
        <dbReference type="ARBA" id="ARBA00023065"/>
    </source>
</evidence>
<gene>
    <name evidence="15" type="ORF">SAMN04488053_11269</name>
</gene>
<feature type="transmembrane region" description="Helical" evidence="14">
    <location>
        <begin position="69"/>
        <end position="93"/>
    </location>
</feature>
<keyword evidence="11 14" id="KW-0739">Sodium transport</keyword>
<evidence type="ECO:0000256" key="5">
    <source>
        <dbReference type="ARBA" id="ARBA00022692"/>
    </source>
</evidence>
<organism evidence="15 16">
    <name type="scientific">Alkalicoccus daliensis</name>
    <dbReference type="NCBI Taxonomy" id="745820"/>
    <lineage>
        <taxon>Bacteria</taxon>
        <taxon>Bacillati</taxon>
        <taxon>Bacillota</taxon>
        <taxon>Bacilli</taxon>
        <taxon>Bacillales</taxon>
        <taxon>Bacillaceae</taxon>
        <taxon>Alkalicoccus</taxon>
    </lineage>
</organism>
<reference evidence="16" key="1">
    <citation type="submission" date="2016-10" db="EMBL/GenBank/DDBJ databases">
        <authorList>
            <person name="Varghese N."/>
            <person name="Submissions S."/>
        </authorList>
    </citation>
    <scope>NUCLEOTIDE SEQUENCE [LARGE SCALE GENOMIC DNA]</scope>
    <source>
        <strain evidence="16">CGMCC 1.10369</strain>
    </source>
</reference>
<dbReference type="NCBIfam" id="TIGR00813">
    <property type="entry name" value="sss"/>
    <property type="match status" value="1"/>
</dbReference>
<name>A0A1H0J4E3_9BACI</name>
<feature type="transmembrane region" description="Helical" evidence="14">
    <location>
        <begin position="233"/>
        <end position="252"/>
    </location>
</feature>
<feature type="transmembrane region" description="Helical" evidence="14">
    <location>
        <begin position="273"/>
        <end position="296"/>
    </location>
</feature>
<keyword evidence="7 14" id="KW-1133">Transmembrane helix</keyword>
<keyword evidence="16" id="KW-1185">Reference proteome</keyword>
<dbReference type="STRING" id="745820.SAMN04488053_11269"/>
<dbReference type="FunFam" id="1.20.1730.10:FF:000002">
    <property type="entry name" value="Sodium/proline symporter"/>
    <property type="match status" value="1"/>
</dbReference>
<feature type="transmembrane region" description="Helical" evidence="14">
    <location>
        <begin position="128"/>
        <end position="153"/>
    </location>
</feature>
<dbReference type="GO" id="GO:0015193">
    <property type="term" value="F:L-proline transmembrane transporter activity"/>
    <property type="evidence" value="ECO:0007669"/>
    <property type="project" value="TreeGrafter"/>
</dbReference>
<evidence type="ECO:0000256" key="2">
    <source>
        <dbReference type="ARBA" id="ARBA00006434"/>
    </source>
</evidence>
<keyword evidence="3 14" id="KW-0813">Transport</keyword>
<evidence type="ECO:0000313" key="16">
    <source>
        <dbReference type="Proteomes" id="UP000198778"/>
    </source>
</evidence>
<dbReference type="PROSITE" id="PS50283">
    <property type="entry name" value="NA_SOLUT_SYMP_3"/>
    <property type="match status" value="1"/>
</dbReference>
<evidence type="ECO:0000256" key="13">
    <source>
        <dbReference type="RuleBase" id="RU362091"/>
    </source>
</evidence>
<dbReference type="GO" id="GO:0005886">
    <property type="term" value="C:plasma membrane"/>
    <property type="evidence" value="ECO:0007669"/>
    <property type="project" value="UniProtKB-SubCell"/>
</dbReference>
<dbReference type="Proteomes" id="UP000198778">
    <property type="component" value="Unassembled WGS sequence"/>
</dbReference>
<evidence type="ECO:0000256" key="7">
    <source>
        <dbReference type="ARBA" id="ARBA00022989"/>
    </source>
</evidence>
<dbReference type="InterPro" id="IPR011851">
    <property type="entry name" value="Na/Pro_symporter"/>
</dbReference>
<evidence type="ECO:0000256" key="4">
    <source>
        <dbReference type="ARBA" id="ARBA00022475"/>
    </source>
</evidence>
<dbReference type="GO" id="GO:0015824">
    <property type="term" value="P:proline transport"/>
    <property type="evidence" value="ECO:0007669"/>
    <property type="project" value="UniProtKB-UniRule"/>
</dbReference>
<feature type="transmembrane region" description="Helical" evidence="14">
    <location>
        <begin position="165"/>
        <end position="186"/>
    </location>
</feature>
<keyword evidence="8 14" id="KW-0915">Sodium</keyword>
<evidence type="ECO:0000256" key="1">
    <source>
        <dbReference type="ARBA" id="ARBA00004651"/>
    </source>
</evidence>
<dbReference type="GO" id="GO:0031402">
    <property type="term" value="F:sodium ion binding"/>
    <property type="evidence" value="ECO:0007669"/>
    <property type="project" value="UniProtKB-UniRule"/>
</dbReference>
<proteinExistence type="inferred from homology"/>
<dbReference type="EMBL" id="FNIL01000012">
    <property type="protein sequence ID" value="SDO38647.1"/>
    <property type="molecule type" value="Genomic_DNA"/>
</dbReference>
<comment type="function">
    <text evidence="14">Catalyzes the sodium-dependent uptake of extracellular L-proline.</text>
</comment>
<dbReference type="InterPro" id="IPR001734">
    <property type="entry name" value="Na/solute_symporter"/>
</dbReference>
<feature type="transmembrane region" description="Helical" evidence="14">
    <location>
        <begin position="193"/>
        <end position="213"/>
    </location>
</feature>
<dbReference type="Gene3D" id="1.20.1730.10">
    <property type="entry name" value="Sodium/glucose cotransporter"/>
    <property type="match status" value="1"/>
</dbReference>
<accession>A0A1H0J4E3</accession>
<sequence>MVEGSMPIIITFIVYLVGMIALGLIAYKMTDNLSDYVLGGRRLGAGVAALSAGASDMSSWLLLGLPGALYAAGLVEAWIAIGLAVGAIINWMFVAGRLRSYTEIANDSITLPDFFENRFKDKSKSLRIVSAVLILIFFTFYTSSGLVGGAVLFESTFGLDQSTALWVGAVIIIAYTFLGGFLAVSWTDFVQGILMFLALIVIPIFAIVDFGGVGPTFDTIRSIDPANLSLFEGVGFIGIVSLLGWGLGYFGQPHIIVRFMAIRSMKELPKAQGIGITWVILSMTGAVFTGLVGIAYFADAPLDNPETVFLEFTQVLFHPIVAGVLLAAVLAAIMSTIDSQLLVSSSALAEDFYKGMIRPKASQKELVMVGRIGVLAVAVVALILAQNPDATVLELVSYAWAGLGATFGPLILFSLFWKRMTRNGALAGMISGGLTVLIWVQIEAGGIFDLYELVSGFIVSSIMIIVFSYIGAPPTEEMEADFESARKMHKGI</sequence>
<feature type="transmembrane region" description="Helical" evidence="14">
    <location>
        <begin position="424"/>
        <end position="442"/>
    </location>
</feature>
<dbReference type="PANTHER" id="PTHR48086">
    <property type="entry name" value="SODIUM/PROLINE SYMPORTER-RELATED"/>
    <property type="match status" value="1"/>
</dbReference>
<evidence type="ECO:0000256" key="3">
    <source>
        <dbReference type="ARBA" id="ARBA00022448"/>
    </source>
</evidence>
<dbReference type="AlphaFoldDB" id="A0A1H0J4E3"/>
<comment type="similarity">
    <text evidence="2 13">Belongs to the sodium:solute symporter (SSF) (TC 2.A.21) family.</text>
</comment>
<dbReference type="NCBIfam" id="TIGR02121">
    <property type="entry name" value="Na_Pro_sym"/>
    <property type="match status" value="1"/>
</dbReference>
<feature type="transmembrane region" description="Helical" evidence="14">
    <location>
        <begin position="454"/>
        <end position="472"/>
    </location>
</feature>
<evidence type="ECO:0000256" key="10">
    <source>
        <dbReference type="ARBA" id="ARBA00023136"/>
    </source>
</evidence>
<comment type="subcellular location">
    <subcellularLocation>
        <location evidence="1 14">Cell membrane</location>
        <topology evidence="1 14">Multi-pass membrane protein</topology>
    </subcellularLocation>
</comment>
<protein>
    <recommendedName>
        <fullName evidence="14">Sodium/proline symporter</fullName>
    </recommendedName>
    <alternativeName>
        <fullName evidence="14">Proline permease</fullName>
    </alternativeName>
</protein>
<dbReference type="OrthoDB" id="9810181at2"/>
<keyword evidence="5 14" id="KW-0812">Transmembrane</keyword>
<evidence type="ECO:0000256" key="12">
    <source>
        <dbReference type="ARBA" id="ARBA00033708"/>
    </source>
</evidence>
<feature type="transmembrane region" description="Helical" evidence="14">
    <location>
        <begin position="366"/>
        <end position="385"/>
    </location>
</feature>
<feature type="transmembrane region" description="Helical" evidence="14">
    <location>
        <begin position="6"/>
        <end position="27"/>
    </location>
</feature>